<proteinExistence type="evidence at transcript level"/>
<dbReference type="AlphaFoldDB" id="B2D267"/>
<accession>B2D267</accession>
<feature type="region of interest" description="Disordered" evidence="1">
    <location>
        <begin position="30"/>
        <end position="71"/>
    </location>
</feature>
<name>B2D267_ORNCO</name>
<protein>
    <submittedName>
        <fullName evidence="3">Putative secreted glycine-rich salivary protein</fullName>
    </submittedName>
</protein>
<feature type="compositionally biased region" description="Polar residues" evidence="1">
    <location>
        <begin position="60"/>
        <end position="71"/>
    </location>
</feature>
<reference evidence="3" key="1">
    <citation type="journal article" date="2008" name="J. Proteomics">
        <title>An insight into the salivary transcriptome and proteome of the soft tick and vector of epizootic bovine abortion, Ornithodoros coriaceus.</title>
        <authorList>
            <person name="Francischetti I.M."/>
            <person name="Meng Z."/>
            <person name="Mans B.J."/>
            <person name="Gudderra N."/>
            <person name="Hall M."/>
            <person name="Veenstra T.D."/>
            <person name="Pham V.M."/>
            <person name="Kotsyfakis M."/>
            <person name="Ribeiro J.M."/>
        </authorList>
    </citation>
    <scope>NUCLEOTIDE SEQUENCE</scope>
    <source>
        <tissue evidence="3">Salivary glands</tissue>
    </source>
</reference>
<reference evidence="3" key="2">
    <citation type="submission" date="2008-03" db="EMBL/GenBank/DDBJ databases">
        <authorList>
            <person name="Li K.S."/>
            <person name="Guan Y."/>
            <person name="Wang J."/>
            <person name="Smith G.J.D."/>
            <person name="Xu K.M."/>
            <person name="Duan L."/>
            <person name="Rahardjo A.P."/>
            <person name="Puthavathana P."/>
            <person name="Buranathai C."/>
            <person name="Nguyen T.D."/>
            <person name="Estoepangestie A.T.S."/>
            <person name="Chaisingh A."/>
            <person name="Auewarakul P."/>
            <person name="Long H.T."/>
            <person name="Hanh N.T.H."/>
            <person name="Lim W."/>
            <person name="Webby R.J."/>
            <person name="Poon L.L.M."/>
            <person name="Chen H."/>
            <person name="Shortridge K.F."/>
            <person name="Yuen K.Y."/>
            <person name="Webster R.G."/>
            <person name="Peiris J.S.M."/>
        </authorList>
    </citation>
    <scope>NUCLEOTIDE SEQUENCE</scope>
    <source>
        <tissue evidence="3">Salivary glands</tissue>
    </source>
</reference>
<sequence length="151" mass="15585">MHSFATCLALVLLAAACTAQTVQRRVIKNPDGSTTMTESWGHSSFNQESSDNDGIISGRSGYSDTAGNNYDTHYEIGPDGRMKVVDPKESKLKGTDDITGRIGGFGGGVGGGFGTPGFGNLPGFNGGGFGGAGFGNPGFGGGFNRGYNRRY</sequence>
<feature type="compositionally biased region" description="Polar residues" evidence="1">
    <location>
        <begin position="31"/>
        <end position="49"/>
    </location>
</feature>
<organism evidence="3">
    <name type="scientific">Ornithodoros coriaceus</name>
    <name type="common">Soft tick</name>
    <name type="synonym">Argasid tick</name>
    <dbReference type="NCBI Taxonomy" id="92741"/>
    <lineage>
        <taxon>Eukaryota</taxon>
        <taxon>Metazoa</taxon>
        <taxon>Ecdysozoa</taxon>
        <taxon>Arthropoda</taxon>
        <taxon>Chelicerata</taxon>
        <taxon>Arachnida</taxon>
        <taxon>Acari</taxon>
        <taxon>Parasitiformes</taxon>
        <taxon>Ixodida</taxon>
        <taxon>Ixodoidea</taxon>
        <taxon>Argasidae</taxon>
        <taxon>Ornithodorinae</taxon>
        <taxon>Ornithodoros</taxon>
    </lineage>
</organism>
<feature type="chain" id="PRO_5002777021" evidence="2">
    <location>
        <begin position="20"/>
        <end position="151"/>
    </location>
</feature>
<keyword evidence="2" id="KW-0732">Signal</keyword>
<evidence type="ECO:0000313" key="3">
    <source>
        <dbReference type="EMBL" id="ACB70308.1"/>
    </source>
</evidence>
<evidence type="ECO:0000256" key="1">
    <source>
        <dbReference type="SAM" id="MobiDB-lite"/>
    </source>
</evidence>
<feature type="signal peptide" evidence="2">
    <location>
        <begin position="1"/>
        <end position="19"/>
    </location>
</feature>
<evidence type="ECO:0000256" key="2">
    <source>
        <dbReference type="SAM" id="SignalP"/>
    </source>
</evidence>
<dbReference type="EMBL" id="EU574801">
    <property type="protein sequence ID" value="ACB70308.1"/>
    <property type="molecule type" value="mRNA"/>
</dbReference>